<keyword evidence="1" id="KW-0732">Signal</keyword>
<evidence type="ECO:0000313" key="2">
    <source>
        <dbReference type="EMBL" id="BDZ77364.1"/>
    </source>
</evidence>
<evidence type="ECO:0000313" key="3">
    <source>
        <dbReference type="Proteomes" id="UP001305815"/>
    </source>
</evidence>
<name>A0ABM8I2Z8_9FIRM</name>
<dbReference type="EMBL" id="AP027742">
    <property type="protein sequence ID" value="BDZ77364.1"/>
    <property type="molecule type" value="Genomic_DNA"/>
</dbReference>
<accession>A0ABM8I2Z8</accession>
<feature type="chain" id="PRO_5046255586" evidence="1">
    <location>
        <begin position="23"/>
        <end position="252"/>
    </location>
</feature>
<gene>
    <name evidence="2" type="ORF">Lac1_15470</name>
</gene>
<reference evidence="3" key="1">
    <citation type="journal article" date="2023" name="Int. J. Syst. Evol. Microbiol.">
        <title>Claveliimonas bilis gen. nov., sp. nov., deoxycholic acid-producing bacteria isolated from human faeces, and reclassification of Sellimonas monacensis Zenner et al. 2021 as Claveliimonas monacensis comb. nov.</title>
        <authorList>
            <person name="Hisatomi A."/>
            <person name="Kastawa N.W.E.P.G."/>
            <person name="Song I."/>
            <person name="Ohkuma M."/>
            <person name="Fukiya S."/>
            <person name="Sakamoto M."/>
        </authorList>
    </citation>
    <scope>NUCLEOTIDE SEQUENCE [LARGE SCALE GENOMIC DNA]</scope>
    <source>
        <strain evidence="3">12BBH14</strain>
    </source>
</reference>
<dbReference type="RefSeq" id="WP_256194429.1">
    <property type="nucleotide sequence ID" value="NZ_AP027742.1"/>
</dbReference>
<organism evidence="2 3">
    <name type="scientific">Claveliimonas bilis</name>
    <dbReference type="NCBI Taxonomy" id="3028070"/>
    <lineage>
        <taxon>Bacteria</taxon>
        <taxon>Bacillati</taxon>
        <taxon>Bacillota</taxon>
        <taxon>Clostridia</taxon>
        <taxon>Lachnospirales</taxon>
        <taxon>Lachnospiraceae</taxon>
        <taxon>Claveliimonas</taxon>
    </lineage>
</organism>
<dbReference type="Proteomes" id="UP001305815">
    <property type="component" value="Chromosome"/>
</dbReference>
<proteinExistence type="predicted"/>
<evidence type="ECO:0000256" key="1">
    <source>
        <dbReference type="SAM" id="SignalP"/>
    </source>
</evidence>
<sequence length="252" mass="28013">MKKNIIKAIAILLCTSSIISYAGPATVMAAEETPIVENADVNQTRENLTIEEGSFNEGSYVYTYDENGTHYKVVEETDASFQNVTSYTYTVNEQGDCSLVKTVQSYIDGGNVIIETTTPDGQTNVETISPQPARIIPYSDGTTGEWVTQTFDSKLYIKGSPIATIAQLLFMALGVVLAEKLPSKLLVIAEALFNRNSEYVYTHETYSYMLSDTNQFVIVREAVSAMYFLDSAHKYYLDSYYDEFDGRGVIIS</sequence>
<protein>
    <submittedName>
        <fullName evidence="2">Uncharacterized protein</fullName>
    </submittedName>
</protein>
<feature type="signal peptide" evidence="1">
    <location>
        <begin position="1"/>
        <end position="22"/>
    </location>
</feature>
<keyword evidence="3" id="KW-1185">Reference proteome</keyword>